<proteinExistence type="predicted"/>
<accession>A0AC35U7C5</accession>
<name>A0AC35U7C5_9BILA</name>
<reference evidence="2" key="1">
    <citation type="submission" date="2025-08" db="UniProtKB">
        <authorList>
            <consortium name="WormBaseParasite"/>
        </authorList>
    </citation>
    <scope>IDENTIFICATION</scope>
    <source>
        <strain evidence="2">KR3021</strain>
    </source>
</reference>
<organism evidence="1 2">
    <name type="scientific">Rhabditophanes sp. KR3021</name>
    <dbReference type="NCBI Taxonomy" id="114890"/>
    <lineage>
        <taxon>Eukaryota</taxon>
        <taxon>Metazoa</taxon>
        <taxon>Ecdysozoa</taxon>
        <taxon>Nematoda</taxon>
        <taxon>Chromadorea</taxon>
        <taxon>Rhabditida</taxon>
        <taxon>Tylenchina</taxon>
        <taxon>Panagrolaimomorpha</taxon>
        <taxon>Strongyloidoidea</taxon>
        <taxon>Alloionematidae</taxon>
        <taxon>Rhabditophanes</taxon>
    </lineage>
</organism>
<evidence type="ECO:0000313" key="2">
    <source>
        <dbReference type="WBParaSite" id="RSKR_0000846100.1"/>
    </source>
</evidence>
<protein>
    <submittedName>
        <fullName evidence="2">Skp1_POZ domain-containing protein</fullName>
    </submittedName>
</protein>
<dbReference type="WBParaSite" id="RSKR_0000846100.1">
    <property type="protein sequence ID" value="RSKR_0000846100.1"/>
    <property type="gene ID" value="RSKR_0000846100"/>
</dbReference>
<dbReference type="Proteomes" id="UP000095286">
    <property type="component" value="Unplaced"/>
</dbReference>
<evidence type="ECO:0000313" key="1">
    <source>
        <dbReference type="Proteomes" id="UP000095286"/>
    </source>
</evidence>
<sequence length="158" mass="18040">MATYTVLVICKDNIKFDLELNIAVQIGILRKTVRGLDSETPPMPLQTIHLPNVRGVIFSKIIEWCEAHLKGPQLHHPEYEIRARAKYIEHFTAVMIQEIRPVLLETIIAANDLGMQYLLFTLCSGIAKAIEGKSEQEVYSMFLPDDDFFSCKFRFVGL</sequence>